<protein>
    <submittedName>
        <fullName evidence="1 2">Uncharacterized protein</fullName>
    </submittedName>
</protein>
<dbReference type="Proteomes" id="UP000006727">
    <property type="component" value="Chromosome 17"/>
</dbReference>
<dbReference type="EnsemblPlants" id="Pp3c17_24210V3.1">
    <property type="protein sequence ID" value="PAC:32907271.CDS.1"/>
    <property type="gene ID" value="Pp3c17_24210"/>
</dbReference>
<proteinExistence type="predicted"/>
<accession>A0A2K1J5F2</accession>
<dbReference type="AlphaFoldDB" id="A0A2K1J5F2"/>
<name>A0A2K1J5F2_PHYPA</name>
<organism evidence="1">
    <name type="scientific">Physcomitrium patens</name>
    <name type="common">Spreading-leaved earth moss</name>
    <name type="synonym">Physcomitrella patens</name>
    <dbReference type="NCBI Taxonomy" id="3218"/>
    <lineage>
        <taxon>Eukaryota</taxon>
        <taxon>Viridiplantae</taxon>
        <taxon>Streptophyta</taxon>
        <taxon>Embryophyta</taxon>
        <taxon>Bryophyta</taxon>
        <taxon>Bryophytina</taxon>
        <taxon>Bryopsida</taxon>
        <taxon>Funariidae</taxon>
        <taxon>Funariales</taxon>
        <taxon>Funariaceae</taxon>
        <taxon>Physcomitrium</taxon>
    </lineage>
</organism>
<dbReference type="InParanoid" id="A0A2K1J5F2"/>
<dbReference type="Gramene" id="Pp3c17_24210V3.1">
    <property type="protein sequence ID" value="PAC:32907271.CDS.1"/>
    <property type="gene ID" value="Pp3c17_24210"/>
</dbReference>
<keyword evidence="3" id="KW-1185">Reference proteome</keyword>
<evidence type="ECO:0000313" key="1">
    <source>
        <dbReference type="EMBL" id="PNR36720.1"/>
    </source>
</evidence>
<sequence>MFLKKLFTSYNMGVHKQIVCVTLCSCGFHMVGLAMQRHHLPAWTFISHHSICYLVIS</sequence>
<evidence type="ECO:0000313" key="2">
    <source>
        <dbReference type="EnsemblPlants" id="PAC:32907271.CDS.1"/>
    </source>
</evidence>
<reference evidence="2" key="3">
    <citation type="submission" date="2020-12" db="UniProtKB">
        <authorList>
            <consortium name="EnsemblPlants"/>
        </authorList>
    </citation>
    <scope>IDENTIFICATION</scope>
</reference>
<reference evidence="1 3" key="2">
    <citation type="journal article" date="2018" name="Plant J.">
        <title>The Physcomitrella patens chromosome-scale assembly reveals moss genome structure and evolution.</title>
        <authorList>
            <person name="Lang D."/>
            <person name="Ullrich K.K."/>
            <person name="Murat F."/>
            <person name="Fuchs J."/>
            <person name="Jenkins J."/>
            <person name="Haas F.B."/>
            <person name="Piednoel M."/>
            <person name="Gundlach H."/>
            <person name="Van Bel M."/>
            <person name="Meyberg R."/>
            <person name="Vives C."/>
            <person name="Morata J."/>
            <person name="Symeonidi A."/>
            <person name="Hiss M."/>
            <person name="Muchero W."/>
            <person name="Kamisugi Y."/>
            <person name="Saleh O."/>
            <person name="Blanc G."/>
            <person name="Decker E.L."/>
            <person name="van Gessel N."/>
            <person name="Grimwood J."/>
            <person name="Hayes R.D."/>
            <person name="Graham S.W."/>
            <person name="Gunter L.E."/>
            <person name="McDaniel S.F."/>
            <person name="Hoernstein S.N.W."/>
            <person name="Larsson A."/>
            <person name="Li F.W."/>
            <person name="Perroud P.F."/>
            <person name="Phillips J."/>
            <person name="Ranjan P."/>
            <person name="Rokshar D.S."/>
            <person name="Rothfels C.J."/>
            <person name="Schneider L."/>
            <person name="Shu S."/>
            <person name="Stevenson D.W."/>
            <person name="Thummler F."/>
            <person name="Tillich M."/>
            <person name="Villarreal Aguilar J.C."/>
            <person name="Widiez T."/>
            <person name="Wong G.K."/>
            <person name="Wymore A."/>
            <person name="Zhang Y."/>
            <person name="Zimmer A.D."/>
            <person name="Quatrano R.S."/>
            <person name="Mayer K.F.X."/>
            <person name="Goodstein D."/>
            <person name="Casacuberta J.M."/>
            <person name="Vandepoele K."/>
            <person name="Reski R."/>
            <person name="Cuming A.C."/>
            <person name="Tuskan G.A."/>
            <person name="Maumus F."/>
            <person name="Salse J."/>
            <person name="Schmutz J."/>
            <person name="Rensing S.A."/>
        </authorList>
    </citation>
    <scope>NUCLEOTIDE SEQUENCE [LARGE SCALE GENOMIC DNA]</scope>
    <source>
        <strain evidence="2 3">cv. Gransden 2004</strain>
    </source>
</reference>
<evidence type="ECO:0000313" key="3">
    <source>
        <dbReference type="Proteomes" id="UP000006727"/>
    </source>
</evidence>
<gene>
    <name evidence="1" type="ORF">PHYPA_022571</name>
</gene>
<dbReference type="PaxDb" id="3218-PP1S468_17V6.1"/>
<dbReference type="EMBL" id="ABEU02000017">
    <property type="protein sequence ID" value="PNR36720.1"/>
    <property type="molecule type" value="Genomic_DNA"/>
</dbReference>
<reference evidence="1 3" key="1">
    <citation type="journal article" date="2008" name="Science">
        <title>The Physcomitrella genome reveals evolutionary insights into the conquest of land by plants.</title>
        <authorList>
            <person name="Rensing S."/>
            <person name="Lang D."/>
            <person name="Zimmer A."/>
            <person name="Terry A."/>
            <person name="Salamov A."/>
            <person name="Shapiro H."/>
            <person name="Nishiyama T."/>
            <person name="Perroud P.-F."/>
            <person name="Lindquist E."/>
            <person name="Kamisugi Y."/>
            <person name="Tanahashi T."/>
            <person name="Sakakibara K."/>
            <person name="Fujita T."/>
            <person name="Oishi K."/>
            <person name="Shin-I T."/>
            <person name="Kuroki Y."/>
            <person name="Toyoda A."/>
            <person name="Suzuki Y."/>
            <person name="Hashimoto A."/>
            <person name="Yamaguchi K."/>
            <person name="Sugano A."/>
            <person name="Kohara Y."/>
            <person name="Fujiyama A."/>
            <person name="Anterola A."/>
            <person name="Aoki S."/>
            <person name="Ashton N."/>
            <person name="Barbazuk W.B."/>
            <person name="Barker E."/>
            <person name="Bennetzen J."/>
            <person name="Bezanilla M."/>
            <person name="Blankenship R."/>
            <person name="Cho S.H."/>
            <person name="Dutcher S."/>
            <person name="Estelle M."/>
            <person name="Fawcett J.A."/>
            <person name="Gundlach H."/>
            <person name="Hanada K."/>
            <person name="Heyl A."/>
            <person name="Hicks K.A."/>
            <person name="Hugh J."/>
            <person name="Lohr M."/>
            <person name="Mayer K."/>
            <person name="Melkozernov A."/>
            <person name="Murata T."/>
            <person name="Nelson D."/>
            <person name="Pils B."/>
            <person name="Prigge M."/>
            <person name="Reiss B."/>
            <person name="Renner T."/>
            <person name="Rombauts S."/>
            <person name="Rushton P."/>
            <person name="Sanderfoot A."/>
            <person name="Schween G."/>
            <person name="Shiu S.-H."/>
            <person name="Stueber K."/>
            <person name="Theodoulou F.L."/>
            <person name="Tu H."/>
            <person name="Van de Peer Y."/>
            <person name="Verrier P.J."/>
            <person name="Waters E."/>
            <person name="Wood A."/>
            <person name="Yang L."/>
            <person name="Cove D."/>
            <person name="Cuming A."/>
            <person name="Hasebe M."/>
            <person name="Lucas S."/>
            <person name="Mishler D.B."/>
            <person name="Reski R."/>
            <person name="Grigoriev I."/>
            <person name="Quatrano R.S."/>
            <person name="Boore J.L."/>
        </authorList>
    </citation>
    <scope>NUCLEOTIDE SEQUENCE [LARGE SCALE GENOMIC DNA]</scope>
    <source>
        <strain evidence="2 3">cv. Gransden 2004</strain>
    </source>
</reference>